<dbReference type="Gene3D" id="3.40.50.300">
    <property type="entry name" value="P-loop containing nucleotide triphosphate hydrolases"/>
    <property type="match status" value="1"/>
</dbReference>
<accession>A0A1H9BNQ3</accession>
<name>A0A1H9BNQ3_9FLAO</name>
<dbReference type="AlphaFoldDB" id="A0A1H9BNQ3"/>
<evidence type="ECO:0008006" key="3">
    <source>
        <dbReference type="Google" id="ProtNLM"/>
    </source>
</evidence>
<evidence type="ECO:0000313" key="1">
    <source>
        <dbReference type="EMBL" id="SEP90381.1"/>
    </source>
</evidence>
<dbReference type="SUPFAM" id="SSF52540">
    <property type="entry name" value="P-loop containing nucleoside triphosphate hydrolases"/>
    <property type="match status" value="1"/>
</dbReference>
<proteinExistence type="predicted"/>
<dbReference type="RefSeq" id="WP_218141971.1">
    <property type="nucleotide sequence ID" value="NZ_FOEI01000003.1"/>
</dbReference>
<reference evidence="1 2" key="1">
    <citation type="submission" date="2016-10" db="EMBL/GenBank/DDBJ databases">
        <authorList>
            <person name="de Groot N.N."/>
        </authorList>
    </citation>
    <scope>NUCLEOTIDE SEQUENCE [LARGE SCALE GENOMIC DNA]</scope>
    <source>
        <strain evidence="1 2">DSM 27078</strain>
    </source>
</reference>
<evidence type="ECO:0000313" key="2">
    <source>
        <dbReference type="Proteomes" id="UP000198648"/>
    </source>
</evidence>
<organism evidence="1 2">
    <name type="scientific">Flavobacterium urocaniciphilum</name>
    <dbReference type="NCBI Taxonomy" id="1299341"/>
    <lineage>
        <taxon>Bacteria</taxon>
        <taxon>Pseudomonadati</taxon>
        <taxon>Bacteroidota</taxon>
        <taxon>Flavobacteriia</taxon>
        <taxon>Flavobacteriales</taxon>
        <taxon>Flavobacteriaceae</taxon>
        <taxon>Flavobacterium</taxon>
    </lineage>
</organism>
<dbReference type="EMBL" id="FOEI01000003">
    <property type="protein sequence ID" value="SEP90381.1"/>
    <property type="molecule type" value="Genomic_DNA"/>
</dbReference>
<dbReference type="InterPro" id="IPR027417">
    <property type="entry name" value="P-loop_NTPase"/>
</dbReference>
<dbReference type="Proteomes" id="UP000198648">
    <property type="component" value="Unassembled WGS sequence"/>
</dbReference>
<keyword evidence="2" id="KW-1185">Reference proteome</keyword>
<protein>
    <recommendedName>
        <fullName evidence="3">ABC transporter</fullName>
    </recommendedName>
</protein>
<dbReference type="STRING" id="1299341.SAMN05444005_103113"/>
<gene>
    <name evidence="1" type="ORF">SAMN05444005_103113</name>
</gene>
<sequence>MKIEVNHSCKNFESFRAQKVKSLFNAESGHEWKHTAELPIEDDEWQIGLIVGASGSGKTSIGKQIWSNVAIHDLYSGWDNNLPIVDNIAPKKSLNEVTASLSAVGLGDVPAWLRPFKALSNGEQYRAGLARLICDAPDKVVIDEFTSVVDRQIAQIGASAFAKSWRRTKGKQIVLLSCHYDIVEWLQPDWVYDTRTGEVKKKSKNDHLSSSTFGRQTELTGSILKSIII</sequence>